<dbReference type="PATRIC" id="fig|512763.3.peg.1674"/>
<dbReference type="GO" id="GO:0016798">
    <property type="term" value="F:hydrolase activity, acting on glycosyl bonds"/>
    <property type="evidence" value="ECO:0007669"/>
    <property type="project" value="UniProtKB-KW"/>
</dbReference>
<dbReference type="EMBL" id="CP012643">
    <property type="protein sequence ID" value="ALI98864.1"/>
    <property type="molecule type" value="Genomic_DNA"/>
</dbReference>
<evidence type="ECO:0000256" key="1">
    <source>
        <dbReference type="ARBA" id="ARBA00007401"/>
    </source>
</evidence>
<accession>A0A0N7HWC5</accession>
<dbReference type="PANTHER" id="PTHR42732">
    <property type="entry name" value="BETA-GALACTOSIDASE"/>
    <property type="match status" value="1"/>
</dbReference>
<proteinExistence type="inferred from homology"/>
<name>A0A0N7HWC5_9BACT</name>
<protein>
    <recommendedName>
        <fullName evidence="4">Glycoside hydrolase family 2 domain-containing protein</fullName>
    </recommendedName>
</protein>
<dbReference type="KEGG" id="rti:DC20_07600"/>
<keyword evidence="6" id="KW-1185">Reference proteome</keyword>
<dbReference type="RefSeq" id="WP_062543275.1">
    <property type="nucleotide sequence ID" value="NZ_CP012643.1"/>
</dbReference>
<keyword evidence="3" id="KW-0326">Glycosidase</keyword>
<keyword evidence="2" id="KW-0378">Hydrolase</keyword>
<dbReference type="Pfam" id="PF18565">
    <property type="entry name" value="Glyco_hydro2_C5"/>
    <property type="match status" value="1"/>
</dbReference>
<sequence length="88" mass="9616">MEINVVDKNGNLVYGADNEMTVTVEGPAQLIGMENGSHTSHENYKSEKRKVLHGKPLAYLQATQEPGKVKETILSPGLTPQTLDLLVK</sequence>
<evidence type="ECO:0000256" key="2">
    <source>
        <dbReference type="ARBA" id="ARBA00022801"/>
    </source>
</evidence>
<dbReference type="STRING" id="512763.DC20_07600"/>
<evidence type="ECO:0000259" key="4">
    <source>
        <dbReference type="Pfam" id="PF18565"/>
    </source>
</evidence>
<dbReference type="AlphaFoldDB" id="A0A0N7HWC5"/>
<dbReference type="Proteomes" id="UP000061382">
    <property type="component" value="Chromosome"/>
</dbReference>
<evidence type="ECO:0000313" key="5">
    <source>
        <dbReference type="EMBL" id="ALI98864.1"/>
    </source>
</evidence>
<dbReference type="InterPro" id="IPR013783">
    <property type="entry name" value="Ig-like_fold"/>
</dbReference>
<gene>
    <name evidence="5" type="ORF">DC20_07600</name>
</gene>
<reference evidence="5 6" key="1">
    <citation type="submission" date="2015-08" db="EMBL/GenBank/DDBJ databases">
        <title>Complete genome sequence of Rufibacter tibetensis strain 1351t, a radiation-resistant bacterium from tibet plateau.</title>
        <authorList>
            <person name="Dai J."/>
        </authorList>
    </citation>
    <scope>NUCLEOTIDE SEQUENCE [LARGE SCALE GENOMIC DNA]</scope>
    <source>
        <strain evidence="5 6">1351</strain>
    </source>
</reference>
<dbReference type="OrthoDB" id="9801077at2"/>
<comment type="similarity">
    <text evidence="1">Belongs to the glycosyl hydrolase 2 family.</text>
</comment>
<evidence type="ECO:0000313" key="6">
    <source>
        <dbReference type="Proteomes" id="UP000061382"/>
    </source>
</evidence>
<dbReference type="PANTHER" id="PTHR42732:SF1">
    <property type="entry name" value="BETA-MANNOSIDASE"/>
    <property type="match status" value="1"/>
</dbReference>
<feature type="domain" description="Glycoside hydrolase family 2" evidence="4">
    <location>
        <begin position="2"/>
        <end position="83"/>
    </location>
</feature>
<dbReference type="InterPro" id="IPR051913">
    <property type="entry name" value="GH2_Domain-Containing"/>
</dbReference>
<dbReference type="Gene3D" id="2.60.40.10">
    <property type="entry name" value="Immunoglobulins"/>
    <property type="match status" value="1"/>
</dbReference>
<organism evidence="5 6">
    <name type="scientific">Rufibacter tibetensis</name>
    <dbReference type="NCBI Taxonomy" id="512763"/>
    <lineage>
        <taxon>Bacteria</taxon>
        <taxon>Pseudomonadati</taxon>
        <taxon>Bacteroidota</taxon>
        <taxon>Cytophagia</taxon>
        <taxon>Cytophagales</taxon>
        <taxon>Hymenobacteraceae</taxon>
        <taxon>Rufibacter</taxon>
    </lineage>
</organism>
<evidence type="ECO:0000256" key="3">
    <source>
        <dbReference type="ARBA" id="ARBA00023295"/>
    </source>
</evidence>
<dbReference type="InterPro" id="IPR040605">
    <property type="entry name" value="Glyco_hydro2_dom5"/>
</dbReference>